<keyword evidence="4" id="KW-1185">Reference proteome</keyword>
<dbReference type="Pfam" id="PF12146">
    <property type="entry name" value="Hydrolase_4"/>
    <property type="match status" value="1"/>
</dbReference>
<organism evidence="3 4">
    <name type="scientific">Fictibacillus terranigra</name>
    <dbReference type="NCBI Taxonomy" id="3058424"/>
    <lineage>
        <taxon>Bacteria</taxon>
        <taxon>Bacillati</taxon>
        <taxon>Bacillota</taxon>
        <taxon>Bacilli</taxon>
        <taxon>Bacillales</taxon>
        <taxon>Fictibacillaceae</taxon>
        <taxon>Fictibacillus</taxon>
    </lineage>
</organism>
<protein>
    <submittedName>
        <fullName evidence="3">Alpha/beta fold hydrolase</fullName>
    </submittedName>
</protein>
<dbReference type="InterPro" id="IPR029058">
    <property type="entry name" value="AB_hydrolase_fold"/>
</dbReference>
<keyword evidence="1 3" id="KW-0378">Hydrolase</keyword>
<dbReference type="SUPFAM" id="SSF53474">
    <property type="entry name" value="alpha/beta-Hydrolases"/>
    <property type="match status" value="1"/>
</dbReference>
<evidence type="ECO:0000259" key="2">
    <source>
        <dbReference type="Pfam" id="PF12146"/>
    </source>
</evidence>
<proteinExistence type="predicted"/>
<dbReference type="Gene3D" id="3.40.50.1820">
    <property type="entry name" value="alpha/beta hydrolase"/>
    <property type="match status" value="1"/>
</dbReference>
<dbReference type="PANTHER" id="PTHR43798">
    <property type="entry name" value="MONOACYLGLYCEROL LIPASE"/>
    <property type="match status" value="1"/>
</dbReference>
<dbReference type="PANTHER" id="PTHR43798:SF31">
    <property type="entry name" value="AB HYDROLASE SUPERFAMILY PROTEIN YCLE"/>
    <property type="match status" value="1"/>
</dbReference>
<dbReference type="InterPro" id="IPR022742">
    <property type="entry name" value="Hydrolase_4"/>
</dbReference>
<comment type="caution">
    <text evidence="3">The sequence shown here is derived from an EMBL/GenBank/DDBJ whole genome shotgun (WGS) entry which is preliminary data.</text>
</comment>
<feature type="domain" description="Serine aminopeptidase S33" evidence="2">
    <location>
        <begin position="5"/>
        <end position="213"/>
    </location>
</feature>
<dbReference type="Proteomes" id="UP001168694">
    <property type="component" value="Unassembled WGS sequence"/>
</dbReference>
<name>A0ABT8E2N2_9BACL</name>
<dbReference type="RefSeq" id="WP_290399040.1">
    <property type="nucleotide sequence ID" value="NZ_JAUHLN010000001.1"/>
</dbReference>
<gene>
    <name evidence="3" type="ORF">QYF49_03860</name>
</gene>
<dbReference type="InterPro" id="IPR012354">
    <property type="entry name" value="Esterase_lipase"/>
</dbReference>
<evidence type="ECO:0000313" key="3">
    <source>
        <dbReference type="EMBL" id="MDN4072169.1"/>
    </source>
</evidence>
<sequence>MIGCLCLHGFTGSPYEVEPVTDYLREHTDWLLSVPTYPGHGEQLQLRGIDHQLWIDEAERAFLQLRKKSDTVYILGFSMGGMIGGYLASKYGCDKLILLSASAYYMNPSQMVKDIKEMVKLGLKGNLKDHELYQRYRKKFMDTPLSATLEFRRLVNKLRPAFEKVQAPTLIVQGESDGLVPKKSAEYLYKTIPAQKKKLCYLKASKHMICHDCEQDQLIEEVFQFLMEQS</sequence>
<dbReference type="GO" id="GO:0016787">
    <property type="term" value="F:hydrolase activity"/>
    <property type="evidence" value="ECO:0007669"/>
    <property type="project" value="UniProtKB-KW"/>
</dbReference>
<dbReference type="PIRSF" id="PIRSF017388">
    <property type="entry name" value="Esterase_lipase"/>
    <property type="match status" value="1"/>
</dbReference>
<dbReference type="InterPro" id="IPR050266">
    <property type="entry name" value="AB_hydrolase_sf"/>
</dbReference>
<accession>A0ABT8E2N2</accession>
<dbReference type="EMBL" id="JAUHLN010000001">
    <property type="protein sequence ID" value="MDN4072169.1"/>
    <property type="molecule type" value="Genomic_DNA"/>
</dbReference>
<reference evidence="3" key="1">
    <citation type="submission" date="2023-06" db="EMBL/GenBank/DDBJ databases">
        <title>Draft Genome Sequences of Representative Paenibacillus Polymyxa, Bacillus cereus, Fictibacillus sp., and Brevibacillus agri Strains Isolated from Amazonian Dark Earth.</title>
        <authorList>
            <person name="Pellegrinetti T.A."/>
            <person name="Cunha I.C.M."/>
            <person name="Chaves M.G."/>
            <person name="Freitas A.S."/>
            <person name="Silva A.V.R."/>
            <person name="Tsai S.M."/>
            <person name="Mendes L.W."/>
        </authorList>
    </citation>
    <scope>NUCLEOTIDE SEQUENCE</scope>
    <source>
        <strain evidence="3">CENA-BCM004</strain>
    </source>
</reference>
<evidence type="ECO:0000313" key="4">
    <source>
        <dbReference type="Proteomes" id="UP001168694"/>
    </source>
</evidence>
<evidence type="ECO:0000256" key="1">
    <source>
        <dbReference type="ARBA" id="ARBA00022801"/>
    </source>
</evidence>